<name>A0A2M9C1H8_9FLAO</name>
<protein>
    <submittedName>
        <fullName evidence="1">Uncharacterized protein</fullName>
    </submittedName>
</protein>
<dbReference type="Proteomes" id="UP000228740">
    <property type="component" value="Unassembled WGS sequence"/>
</dbReference>
<proteinExistence type="predicted"/>
<dbReference type="EMBL" id="PGFD01000002">
    <property type="protein sequence ID" value="PJJ64243.1"/>
    <property type="molecule type" value="Genomic_DNA"/>
</dbReference>
<comment type="caution">
    <text evidence="1">The sequence shown here is derived from an EMBL/GenBank/DDBJ whole genome shotgun (WGS) entry which is preliminary data.</text>
</comment>
<dbReference type="AlphaFoldDB" id="A0A2M9C1H8"/>
<accession>A0A2M9C1H8</accession>
<reference evidence="1 2" key="1">
    <citation type="submission" date="2017-11" db="EMBL/GenBank/DDBJ databases">
        <title>Genomic Encyclopedia of Archaeal and Bacterial Type Strains, Phase II (KMG-II): From Individual Species to Whole Genera.</title>
        <authorList>
            <person name="Goeker M."/>
        </authorList>
    </citation>
    <scope>NUCLEOTIDE SEQUENCE [LARGE SCALE GENOMIC DNA]</scope>
    <source>
        <strain evidence="1 2">DSM 27617</strain>
    </source>
</reference>
<organism evidence="1 2">
    <name type="scientific">Chryseobacterium geocarposphaerae</name>
    <dbReference type="NCBI Taxonomy" id="1416776"/>
    <lineage>
        <taxon>Bacteria</taxon>
        <taxon>Pseudomonadati</taxon>
        <taxon>Bacteroidota</taxon>
        <taxon>Flavobacteriia</taxon>
        <taxon>Flavobacteriales</taxon>
        <taxon>Weeksellaceae</taxon>
        <taxon>Chryseobacterium group</taxon>
        <taxon>Chryseobacterium</taxon>
    </lineage>
</organism>
<evidence type="ECO:0000313" key="1">
    <source>
        <dbReference type="EMBL" id="PJJ64243.1"/>
    </source>
</evidence>
<gene>
    <name evidence="1" type="ORF">CLV73_2601</name>
</gene>
<keyword evidence="2" id="KW-1185">Reference proteome</keyword>
<evidence type="ECO:0000313" key="2">
    <source>
        <dbReference type="Proteomes" id="UP000228740"/>
    </source>
</evidence>
<sequence length="71" mass="8210">MFLIIQDKNTKNTFTVSDNYDLLFGSLVRKLIHLITRLICIFSKNVLYLQKIYGKNNGKASNESLFSYSKS</sequence>